<dbReference type="GO" id="GO:0000978">
    <property type="term" value="F:RNA polymerase II cis-regulatory region sequence-specific DNA binding"/>
    <property type="evidence" value="ECO:0000318"/>
    <property type="project" value="GO_Central"/>
</dbReference>
<dbReference type="SMART" id="SM00717">
    <property type="entry name" value="SANT"/>
    <property type="match status" value="2"/>
</dbReference>
<dbReference type="RefSeq" id="XP_001583213.1">
    <property type="nucleotide sequence ID" value="XM_001583163.1"/>
</dbReference>
<dbReference type="GO" id="GO:0000981">
    <property type="term" value="F:DNA-binding transcription factor activity, RNA polymerase II-specific"/>
    <property type="evidence" value="ECO:0000318"/>
    <property type="project" value="GO_Central"/>
</dbReference>
<evidence type="ECO:0000256" key="2">
    <source>
        <dbReference type="ARBA" id="ARBA00023125"/>
    </source>
</evidence>
<dbReference type="PROSITE" id="PS50090">
    <property type="entry name" value="MYB_LIKE"/>
    <property type="match status" value="2"/>
</dbReference>
<evidence type="ECO:0000259" key="7">
    <source>
        <dbReference type="PROSITE" id="PS51294"/>
    </source>
</evidence>
<feature type="domain" description="SANT" evidence="6">
    <location>
        <begin position="105"/>
        <end position="141"/>
    </location>
</feature>
<dbReference type="SUPFAM" id="SSF46689">
    <property type="entry name" value="Homeodomain-like"/>
    <property type="match status" value="2"/>
</dbReference>
<proteinExistence type="predicted"/>
<keyword evidence="4" id="KW-0539">Nucleus</keyword>
<keyword evidence="9" id="KW-1185">Reference proteome</keyword>
<dbReference type="Proteomes" id="UP000001542">
    <property type="component" value="Unassembled WGS sequence"/>
</dbReference>
<keyword evidence="1" id="KW-0805">Transcription regulation</keyword>
<evidence type="ECO:0000256" key="3">
    <source>
        <dbReference type="ARBA" id="ARBA00023163"/>
    </source>
</evidence>
<dbReference type="Gene3D" id="1.10.10.60">
    <property type="entry name" value="Homeodomain-like"/>
    <property type="match status" value="2"/>
</dbReference>
<dbReference type="VEuPathDB" id="TrichDB:TVAGG3_0381600"/>
<dbReference type="GO" id="GO:0005634">
    <property type="term" value="C:nucleus"/>
    <property type="evidence" value="ECO:0000318"/>
    <property type="project" value="GO_Central"/>
</dbReference>
<name>A2DBM4_TRIV3</name>
<evidence type="ECO:0000256" key="4">
    <source>
        <dbReference type="ARBA" id="ARBA00023242"/>
    </source>
</evidence>
<feature type="domain" description="SANT" evidence="6">
    <location>
        <begin position="158"/>
        <end position="205"/>
    </location>
</feature>
<accession>A2DBM4</accession>
<protein>
    <submittedName>
        <fullName evidence="8">Myb-like DNA-binding domain containing protein</fullName>
    </submittedName>
</protein>
<dbReference type="PANTHER" id="PTHR46621:SF1">
    <property type="entry name" value="SNRNA-ACTIVATING PROTEIN COMPLEX SUBUNIT 4"/>
    <property type="match status" value="1"/>
</dbReference>
<evidence type="ECO:0000313" key="9">
    <source>
        <dbReference type="Proteomes" id="UP000001542"/>
    </source>
</evidence>
<dbReference type="CDD" id="cd00167">
    <property type="entry name" value="SANT"/>
    <property type="match status" value="2"/>
</dbReference>
<evidence type="ECO:0000259" key="6">
    <source>
        <dbReference type="PROSITE" id="PS51293"/>
    </source>
</evidence>
<sequence length="293" mass="33332">MNDIETFKPLLAVGMQYIREVAPRASAEDLNRIKVVFDDFIEGKVSHDDAVNSFKEIIGTIHPLEKINAVLQVDDTPIPPPSETSNQFSSLYNYQNQSRKKTHPWTELEDQRLLSGIHKFGLDNWAAVCAHVGNARTRAQCSQRWFRGLDPRISKVLWTPEEDAKLIELVEKHGDRCWTKIAAELGNRSDAQCRYHYRQLTKEKDDDNSVGFIPNGGKLNPVYSAPNSQFKQQLQPLVPSQSLLTITNFPRKIPPIDSFVEDIQKLPRHLRFDFPAMPVLAPQPPVQPEETGL</sequence>
<dbReference type="STRING" id="5722.A2DBM4"/>
<reference evidence="8" key="2">
    <citation type="journal article" date="2007" name="Science">
        <title>Draft genome sequence of the sexually transmitted pathogen Trichomonas vaginalis.</title>
        <authorList>
            <person name="Carlton J.M."/>
            <person name="Hirt R.P."/>
            <person name="Silva J.C."/>
            <person name="Delcher A.L."/>
            <person name="Schatz M."/>
            <person name="Zhao Q."/>
            <person name="Wortman J.R."/>
            <person name="Bidwell S.L."/>
            <person name="Alsmark U.C.M."/>
            <person name="Besteiro S."/>
            <person name="Sicheritz-Ponten T."/>
            <person name="Noel C.J."/>
            <person name="Dacks J.B."/>
            <person name="Foster P.G."/>
            <person name="Simillion C."/>
            <person name="Van de Peer Y."/>
            <person name="Miranda-Saavedra D."/>
            <person name="Barton G.J."/>
            <person name="Westrop G.D."/>
            <person name="Mueller S."/>
            <person name="Dessi D."/>
            <person name="Fiori P.L."/>
            <person name="Ren Q."/>
            <person name="Paulsen I."/>
            <person name="Zhang H."/>
            <person name="Bastida-Corcuera F.D."/>
            <person name="Simoes-Barbosa A."/>
            <person name="Brown M.T."/>
            <person name="Hayes R.D."/>
            <person name="Mukherjee M."/>
            <person name="Okumura C.Y."/>
            <person name="Schneider R."/>
            <person name="Smith A.J."/>
            <person name="Vanacova S."/>
            <person name="Villalvazo M."/>
            <person name="Haas B.J."/>
            <person name="Pertea M."/>
            <person name="Feldblyum T.V."/>
            <person name="Utterback T.R."/>
            <person name="Shu C.L."/>
            <person name="Osoegawa K."/>
            <person name="de Jong P.J."/>
            <person name="Hrdy I."/>
            <person name="Horvathova L."/>
            <person name="Zubacova Z."/>
            <person name="Dolezal P."/>
            <person name="Malik S.B."/>
            <person name="Logsdon J.M. Jr."/>
            <person name="Henze K."/>
            <person name="Gupta A."/>
            <person name="Wang C.C."/>
            <person name="Dunne R.L."/>
            <person name="Upcroft J.A."/>
            <person name="Upcroft P."/>
            <person name="White O."/>
            <person name="Salzberg S.L."/>
            <person name="Tang P."/>
            <person name="Chiu C.-H."/>
            <person name="Lee Y.-S."/>
            <person name="Embley T.M."/>
            <person name="Coombs G.H."/>
            <person name="Mottram J.C."/>
            <person name="Tachezy J."/>
            <person name="Fraser-Liggett C.M."/>
            <person name="Johnson P.J."/>
        </authorList>
    </citation>
    <scope>NUCLEOTIDE SEQUENCE [LARGE SCALE GENOMIC DNA]</scope>
    <source>
        <strain evidence="8">G3</strain>
    </source>
</reference>
<dbReference type="PROSITE" id="PS51294">
    <property type="entry name" value="HTH_MYB"/>
    <property type="match status" value="2"/>
</dbReference>
<dbReference type="GO" id="GO:0006355">
    <property type="term" value="P:regulation of DNA-templated transcription"/>
    <property type="evidence" value="ECO:0000318"/>
    <property type="project" value="GO_Central"/>
</dbReference>
<dbReference type="InterPro" id="IPR017930">
    <property type="entry name" value="Myb_dom"/>
</dbReference>
<dbReference type="InterPro" id="IPR001005">
    <property type="entry name" value="SANT/Myb"/>
</dbReference>
<dbReference type="InterPro" id="IPR009057">
    <property type="entry name" value="Homeodomain-like_sf"/>
</dbReference>
<dbReference type="Pfam" id="PF00249">
    <property type="entry name" value="Myb_DNA-binding"/>
    <property type="match status" value="2"/>
</dbReference>
<reference evidence="8" key="1">
    <citation type="submission" date="2006-10" db="EMBL/GenBank/DDBJ databases">
        <authorList>
            <person name="Amadeo P."/>
            <person name="Zhao Q."/>
            <person name="Wortman J."/>
            <person name="Fraser-Liggett C."/>
            <person name="Carlton J."/>
        </authorList>
    </citation>
    <scope>NUCLEOTIDE SEQUENCE</scope>
    <source>
        <strain evidence="8">G3</strain>
    </source>
</reference>
<dbReference type="AlphaFoldDB" id="A2DBM4"/>
<evidence type="ECO:0000259" key="5">
    <source>
        <dbReference type="PROSITE" id="PS50090"/>
    </source>
</evidence>
<dbReference type="InParanoid" id="A2DBM4"/>
<keyword evidence="2 8" id="KW-0238">DNA-binding</keyword>
<dbReference type="eggNOG" id="KOG0048">
    <property type="taxonomic scope" value="Eukaryota"/>
</dbReference>
<feature type="domain" description="HTH myb-type" evidence="7">
    <location>
        <begin position="97"/>
        <end position="145"/>
    </location>
</feature>
<dbReference type="PROSITE" id="PS51293">
    <property type="entry name" value="SANT"/>
    <property type="match status" value="2"/>
</dbReference>
<gene>
    <name evidence="8" type="ORF">TVAG_094020</name>
</gene>
<dbReference type="KEGG" id="tva:5467782"/>
<dbReference type="SMR" id="A2DBM4"/>
<feature type="domain" description="Myb-like" evidence="5">
    <location>
        <begin position="150"/>
        <end position="201"/>
    </location>
</feature>
<dbReference type="EMBL" id="DS113185">
    <property type="protein sequence ID" value="EAY22227.1"/>
    <property type="molecule type" value="Genomic_DNA"/>
</dbReference>
<dbReference type="InterPro" id="IPR051575">
    <property type="entry name" value="Myb-like_DNA-bd"/>
</dbReference>
<feature type="domain" description="HTH myb-type" evidence="7">
    <location>
        <begin position="150"/>
        <end position="205"/>
    </location>
</feature>
<dbReference type="InterPro" id="IPR017884">
    <property type="entry name" value="SANT_dom"/>
</dbReference>
<dbReference type="VEuPathDB" id="TrichDB:TVAG_094020"/>
<feature type="domain" description="Myb-like" evidence="5">
    <location>
        <begin position="97"/>
        <end position="149"/>
    </location>
</feature>
<organism evidence="8 9">
    <name type="scientific">Trichomonas vaginalis (strain ATCC PRA-98 / G3)</name>
    <dbReference type="NCBI Taxonomy" id="412133"/>
    <lineage>
        <taxon>Eukaryota</taxon>
        <taxon>Metamonada</taxon>
        <taxon>Parabasalia</taxon>
        <taxon>Trichomonadida</taxon>
        <taxon>Trichomonadidae</taxon>
        <taxon>Trichomonas</taxon>
    </lineage>
</organism>
<keyword evidence="3" id="KW-0804">Transcription</keyword>
<dbReference type="OrthoDB" id="2143914at2759"/>
<evidence type="ECO:0000256" key="1">
    <source>
        <dbReference type="ARBA" id="ARBA00023015"/>
    </source>
</evidence>
<dbReference type="PANTHER" id="PTHR46621">
    <property type="entry name" value="SNRNA-ACTIVATING PROTEIN COMPLEX SUBUNIT 4"/>
    <property type="match status" value="1"/>
</dbReference>
<evidence type="ECO:0000313" key="8">
    <source>
        <dbReference type="EMBL" id="EAY22227.1"/>
    </source>
</evidence>